<protein>
    <recommendedName>
        <fullName evidence="3">Lactonase family protein</fullName>
    </recommendedName>
</protein>
<proteinExistence type="predicted"/>
<dbReference type="Gene3D" id="2.130.10.10">
    <property type="entry name" value="YVTN repeat-like/Quinoprotein amine dehydrogenase"/>
    <property type="match status" value="1"/>
</dbReference>
<dbReference type="SUPFAM" id="SSF101898">
    <property type="entry name" value="NHL repeat"/>
    <property type="match status" value="1"/>
</dbReference>
<evidence type="ECO:0000313" key="1">
    <source>
        <dbReference type="EMBL" id="UWZ85465.1"/>
    </source>
</evidence>
<accession>A0A9J7BSA9</accession>
<evidence type="ECO:0000313" key="2">
    <source>
        <dbReference type="Proteomes" id="UP001059380"/>
    </source>
</evidence>
<dbReference type="InterPro" id="IPR015943">
    <property type="entry name" value="WD40/YVTN_repeat-like_dom_sf"/>
</dbReference>
<keyword evidence="2" id="KW-1185">Reference proteome</keyword>
<dbReference type="Proteomes" id="UP001059380">
    <property type="component" value="Chromosome"/>
</dbReference>
<dbReference type="EMBL" id="CP093313">
    <property type="protein sequence ID" value="UWZ85465.1"/>
    <property type="molecule type" value="Genomic_DNA"/>
</dbReference>
<name>A0A9J7BSA9_9BACT</name>
<dbReference type="RefSeq" id="WP_260795003.1">
    <property type="nucleotide sequence ID" value="NZ_CP093313.1"/>
</dbReference>
<dbReference type="KEGG" id="orp:MOP44_05865"/>
<evidence type="ECO:0008006" key="3">
    <source>
        <dbReference type="Google" id="ProtNLM"/>
    </source>
</evidence>
<sequence length="400" mass="42217">MSAQHLSLRPPTRNRAASLLLAAALAIVTFLPGFHTAAAQAPVARVYVSYTPSAASLNKLLGYSVSPNGALATLPGMPYRANVGSIATNGAYLFGSNLAGQYVASFRVHSDGSLQWVNSTDVQSPDETGCVYPSDIILDHAGATLYRMQFTGGLCDHSHYQSFMVDKPTGKLLWLGKSADIFLFDEPLSVSGNNQFAYASECFNYQGGPLDNFSWYVRESSGLLNLESISAPAPATHDPSHFYCRAYTAADPTNHLAVTFTDTDFNNPFDSPAAQLGVYTVQPSGSLTTTSTWSNMPSTAIGTIAGLAMSPDGKLLAVNGTAGLQVFHFNGAGPVTAFTGPLTTANIDMAYWDHSQHLFAISKNAGKLYVFTVTSTTAAAAPGSPHAISSPAGLIVRPLN</sequence>
<organism evidence="1 2">
    <name type="scientific">Occallatibacter riparius</name>
    <dbReference type="NCBI Taxonomy" id="1002689"/>
    <lineage>
        <taxon>Bacteria</taxon>
        <taxon>Pseudomonadati</taxon>
        <taxon>Acidobacteriota</taxon>
        <taxon>Terriglobia</taxon>
        <taxon>Terriglobales</taxon>
        <taxon>Acidobacteriaceae</taxon>
        <taxon>Occallatibacter</taxon>
    </lineage>
</organism>
<gene>
    <name evidence="1" type="ORF">MOP44_05865</name>
</gene>
<reference evidence="1" key="1">
    <citation type="submission" date="2021-04" db="EMBL/GenBank/DDBJ databases">
        <title>Phylogenetic analysis of Acidobacteriaceae.</title>
        <authorList>
            <person name="Qiu L."/>
            <person name="Zhang Q."/>
        </authorList>
    </citation>
    <scope>NUCLEOTIDE SEQUENCE</scope>
    <source>
        <strain evidence="1">DSM 25168</strain>
    </source>
</reference>
<dbReference type="AlphaFoldDB" id="A0A9J7BSA9"/>